<name>C4LKG8_CORK4</name>
<proteinExistence type="predicted"/>
<protein>
    <submittedName>
        <fullName evidence="2">Uncharacterized protein</fullName>
    </submittedName>
</protein>
<organism evidence="2 3">
    <name type="scientific">Corynebacterium kroppenstedtii (strain DSM 44385 / JCM 11950 / CIP 105744 / CCUG 35717)</name>
    <dbReference type="NCBI Taxonomy" id="645127"/>
    <lineage>
        <taxon>Bacteria</taxon>
        <taxon>Bacillati</taxon>
        <taxon>Actinomycetota</taxon>
        <taxon>Actinomycetes</taxon>
        <taxon>Mycobacteriales</taxon>
        <taxon>Corynebacteriaceae</taxon>
        <taxon>Corynebacterium</taxon>
    </lineage>
</organism>
<reference evidence="2 3" key="1">
    <citation type="journal article" date="2008" name="J. Biotechnol.">
        <title>Ultrafast pyrosequencing of Corynebacterium kroppenstedtii DSM44385 revealed insights into the physiology of a lipophilic corynebacterium that lacks mycolic acids.</title>
        <authorList>
            <person name="Tauch A."/>
            <person name="Schneider J."/>
            <person name="Szczepanowski R."/>
            <person name="Tilker A."/>
            <person name="Viehoever P."/>
            <person name="Gartemann K.-H."/>
            <person name="Arnold W."/>
            <person name="Blom J."/>
            <person name="Brinkrolf K."/>
            <person name="Brune I."/>
            <person name="Goetker S."/>
            <person name="Weisshaar B."/>
            <person name="Goesmann A."/>
            <person name="Droege M."/>
            <person name="Puehler A."/>
        </authorList>
    </citation>
    <scope>NUCLEOTIDE SEQUENCE [LARGE SCALE GENOMIC DNA]</scope>
    <source>
        <strain evidence="3">DSM 44385 / JCM 11950 / CIP 105744 / CCUG 35717</strain>
    </source>
</reference>
<dbReference type="AlphaFoldDB" id="C4LKG8"/>
<gene>
    <name evidence="2" type="ordered locus">ckrop_1594</name>
</gene>
<evidence type="ECO:0000313" key="3">
    <source>
        <dbReference type="Proteomes" id="UP000001473"/>
    </source>
</evidence>
<dbReference type="HOGENOM" id="CLU_2449610_0_0_11"/>
<keyword evidence="3" id="KW-1185">Reference proteome</keyword>
<dbReference type="RefSeq" id="WP_012732210.1">
    <property type="nucleotide sequence ID" value="NC_012704.1"/>
</dbReference>
<accession>C4LKG8</accession>
<dbReference type="eggNOG" id="COG1002">
    <property type="taxonomic scope" value="Bacteria"/>
</dbReference>
<dbReference type="EMBL" id="CP001620">
    <property type="protein sequence ID" value="ACR18323.1"/>
    <property type="molecule type" value="Genomic_DNA"/>
</dbReference>
<dbReference type="Proteomes" id="UP000001473">
    <property type="component" value="Chromosome"/>
</dbReference>
<sequence>MTTAVDRAMIRHNLIEFKLRWLAHIEQWRAENRPATESSHDQQFWGDLLDCFGVNARDLYLYQRSAKRASTGRTPQAHHRASTPRAAVC</sequence>
<dbReference type="KEGG" id="ckp:ckrop_1594"/>
<evidence type="ECO:0000256" key="1">
    <source>
        <dbReference type="SAM" id="MobiDB-lite"/>
    </source>
</evidence>
<feature type="region of interest" description="Disordered" evidence="1">
    <location>
        <begin position="67"/>
        <end position="89"/>
    </location>
</feature>
<evidence type="ECO:0000313" key="2">
    <source>
        <dbReference type="EMBL" id="ACR18323.1"/>
    </source>
</evidence>